<organism evidence="1 2">
    <name type="scientific">Flavobacterium pisciphilum</name>
    <dbReference type="NCBI Taxonomy" id="2893755"/>
    <lineage>
        <taxon>Bacteria</taxon>
        <taxon>Pseudomonadati</taxon>
        <taxon>Bacteroidota</taxon>
        <taxon>Flavobacteriia</taxon>
        <taxon>Flavobacteriales</taxon>
        <taxon>Flavobacteriaceae</taxon>
        <taxon>Flavobacterium</taxon>
    </lineage>
</organism>
<comment type="caution">
    <text evidence="1">The sequence shown here is derived from an EMBL/GenBank/DDBJ whole genome shotgun (WGS) entry which is preliminary data.</text>
</comment>
<proteinExistence type="predicted"/>
<dbReference type="Proteomes" id="UP001430919">
    <property type="component" value="Unassembled WGS sequence"/>
</dbReference>
<name>A0ABS8MVP9_9FLAO</name>
<sequence>MKKIFLILLVSLSFTNCKKIKNETKFDSSKIKDINEIVKTVIIEDSLNVLINGKGTKMFCEELIKLDIYIPEKTKDNEPIPPPPPPSFNAISIEDLLCSKIGNEIFFTSRDSLYLLQQNSNPQTLKIEKEVVEKINSTTKEKEINKKKLGESYNFYEMTIPVFSSDNQKAYLELNHYCDGLCGSGKSIFLKKINGKWKIIDKWRTWIS</sequence>
<evidence type="ECO:0000313" key="2">
    <source>
        <dbReference type="Proteomes" id="UP001430919"/>
    </source>
</evidence>
<gene>
    <name evidence="1" type="ORF">LNQ49_11300</name>
</gene>
<protein>
    <recommendedName>
        <fullName evidence="3">Lumazine-binding</fullName>
    </recommendedName>
</protein>
<evidence type="ECO:0000313" key="1">
    <source>
        <dbReference type="EMBL" id="MCC9072167.1"/>
    </source>
</evidence>
<accession>A0ABS8MVP9</accession>
<keyword evidence="2" id="KW-1185">Reference proteome</keyword>
<dbReference type="EMBL" id="JAJJMO010000001">
    <property type="protein sequence ID" value="MCC9072167.1"/>
    <property type="molecule type" value="Genomic_DNA"/>
</dbReference>
<dbReference type="RefSeq" id="WP_229988930.1">
    <property type="nucleotide sequence ID" value="NZ_JAJJMO010000001.1"/>
</dbReference>
<reference evidence="1" key="1">
    <citation type="submission" date="2021-11" db="EMBL/GenBank/DDBJ databases">
        <title>Description of novel Flavobacterium species.</title>
        <authorList>
            <person name="Saticioglu I.B."/>
            <person name="Ay H."/>
            <person name="Altun S."/>
            <person name="Duman M."/>
        </authorList>
    </citation>
    <scope>NUCLEOTIDE SEQUENCE</scope>
    <source>
        <strain evidence="1">F-65</strain>
    </source>
</reference>
<evidence type="ECO:0008006" key="3">
    <source>
        <dbReference type="Google" id="ProtNLM"/>
    </source>
</evidence>